<dbReference type="Pfam" id="PF13635">
    <property type="entry name" value="DUF4143"/>
    <property type="match status" value="1"/>
</dbReference>
<proteinExistence type="predicted"/>
<evidence type="ECO:0000313" key="3">
    <source>
        <dbReference type="Proteomes" id="UP000001488"/>
    </source>
</evidence>
<dbReference type="InterPro" id="IPR025420">
    <property type="entry name" value="DUF4143"/>
</dbReference>
<sequence length="431" mass="50288">MSNDNRYLFINPCRTTFRKVYKSRGVRDPMVDLEEYNPWWVHEEDPDVEEWRDLEYRYVPSWINDLSLEPFSVNFLVGPRRVGKTLGVKLLIKELLRERENPYEIFYFDCTMLDDQNDLSAVLREYLKLRDAKGIKGSLIFLDEVTSVRNWWKAIIDLINRRKLRNDVVTVMGSVSVNLDRAVGRFAGRRGNGRVLEVMPLGFRDYYKLVTGVEDYFDGKGQDAFESYLQTGGYAAYLNRRIRKGDIVGSLKADLRSLEKEKDPEIAREILGAIISKAPSPLSYREIGEEAGVNRDTVRSYVSVLSELKVLLEIPFSQWGKEVVPKKNRKFAIRDPLMARAFAEWSRVRIEDSVLYEWVVQEHLYRKFREVYYFRTGEYEIDAVVPGMRVEVKSGKRGGRYPKDVIVLGGREVPRFLYGIDYSPVIEYENV</sequence>
<dbReference type="SMART" id="SM00382">
    <property type="entry name" value="AAA"/>
    <property type="match status" value="1"/>
</dbReference>
<dbReference type="PATRIC" id="fig|593117.10.peg.985"/>
<organism evidence="2 3">
    <name type="scientific">Thermococcus gammatolerans (strain DSM 15229 / JCM 11827 / EJ3)</name>
    <dbReference type="NCBI Taxonomy" id="593117"/>
    <lineage>
        <taxon>Archaea</taxon>
        <taxon>Methanobacteriati</taxon>
        <taxon>Methanobacteriota</taxon>
        <taxon>Thermococci</taxon>
        <taxon>Thermococcales</taxon>
        <taxon>Thermococcaceae</taxon>
        <taxon>Thermococcus</taxon>
    </lineage>
</organism>
<gene>
    <name evidence="2" type="ordered locus">TGAM_0990</name>
</gene>
<dbReference type="InterPro" id="IPR027417">
    <property type="entry name" value="P-loop_NTPase"/>
</dbReference>
<dbReference type="Pfam" id="PF13173">
    <property type="entry name" value="AAA_14"/>
    <property type="match status" value="1"/>
</dbReference>
<dbReference type="SUPFAM" id="SSF52540">
    <property type="entry name" value="P-loop containing nucleoside triphosphate hydrolases"/>
    <property type="match status" value="1"/>
</dbReference>
<keyword evidence="3" id="KW-1185">Reference proteome</keyword>
<evidence type="ECO:0000259" key="1">
    <source>
        <dbReference type="SMART" id="SM00382"/>
    </source>
</evidence>
<dbReference type="Gene3D" id="3.40.50.300">
    <property type="entry name" value="P-loop containing nucleotide triphosphate hydrolases"/>
    <property type="match status" value="1"/>
</dbReference>
<dbReference type="InterPro" id="IPR003593">
    <property type="entry name" value="AAA+_ATPase"/>
</dbReference>
<name>C5A5I0_THEGJ</name>
<dbReference type="PaxDb" id="593117-TGAM_0990"/>
<feature type="domain" description="AAA+ ATPase" evidence="1">
    <location>
        <begin position="70"/>
        <end position="196"/>
    </location>
</feature>
<dbReference type="Proteomes" id="UP000001488">
    <property type="component" value="Chromosome"/>
</dbReference>
<accession>C5A5I0</accession>
<dbReference type="eggNOG" id="arCOG03167">
    <property type="taxonomic scope" value="Archaea"/>
</dbReference>
<dbReference type="PANTHER" id="PTHR33295">
    <property type="entry name" value="ATPASE"/>
    <property type="match status" value="1"/>
</dbReference>
<evidence type="ECO:0000313" key="2">
    <source>
        <dbReference type="EMBL" id="ACS33492.1"/>
    </source>
</evidence>
<dbReference type="InterPro" id="IPR041682">
    <property type="entry name" value="AAA_14"/>
</dbReference>
<protein>
    <submittedName>
        <fullName evidence="2">ATPase of the AAA superfamily, putative</fullName>
    </submittedName>
</protein>
<reference evidence="2 3" key="1">
    <citation type="journal article" date="2007" name="Genome Biol.">
        <title>Genome analysis and genome-wide proteomics of Thermococcus gammatolerans, the most radioresistant organism known amongst the Archaea.</title>
        <authorList>
            <person name="Zivanovic Y."/>
            <person name="Armengaud J."/>
            <person name="Lagorce A."/>
            <person name="Leplat C."/>
            <person name="Guerin P."/>
            <person name="Dutertre M."/>
            <person name="Anthouard V."/>
            <person name="Forterre P."/>
            <person name="Wincker P."/>
            <person name="Confalonieri F."/>
        </authorList>
    </citation>
    <scope>NUCLEOTIDE SEQUENCE [LARGE SCALE GENOMIC DNA]</scope>
    <source>
        <strain evidence="3">DSM 15229 / JCM 11827 / EJ3</strain>
    </source>
</reference>
<dbReference type="AlphaFoldDB" id="C5A5I0"/>
<dbReference type="HOGENOM" id="CLU_041527_2_0_2"/>
<dbReference type="EMBL" id="CP001398">
    <property type="protein sequence ID" value="ACS33492.1"/>
    <property type="molecule type" value="Genomic_DNA"/>
</dbReference>
<dbReference type="KEGG" id="tga:TGAM_0990"/>
<dbReference type="STRING" id="593117.TGAM_0990"/>
<dbReference type="PANTHER" id="PTHR33295:SF18">
    <property type="entry name" value="AAA+ ATPASE DOMAIN-CONTAINING PROTEIN"/>
    <property type="match status" value="1"/>
</dbReference>